<gene>
    <name evidence="1" type="ORF">ACOLOM_LOCUS8566</name>
</gene>
<sequence>TLGVKIRWSNTPELALRHVRSPLALVPYIVDDFRVMGVFALLIVYILGGVTALPLLLAVVALVTLWTSVPVGDVDPTKLKKQKLQEEFVENEEKKDGEKDRYKQKLPPLQSKPRKGWLTVRRTFDDGEGGIFDGSYMDIMRSILDSRSKDPKRSRPKDAYFAVLKGSVLFLYEDEAMTEAHAALTMPSHRVEIYPHGLLDGELFTKRNAIKLSALDSSPRPVFPHLMKEMKLGDDTPVEETASSADSNALKEAREMQELARREAFDFSTPWYLFVRSVAEMEDWYHALAHASAHPNAKSPLEPLEPIFSTDHMQYLVSHIDSQPDPIPMRWFNALIGRIFFSVYKTAALENYIIGRLMKKLAKVKKPSFLADINVTEVSVGETAPTFFKPMLKELTKEGEAAVEVGIHYQGEIRITVQTTATINLGARFKSYEVKLVLAVVLRELEGNLLIKIKPPPSNRIWYAFTKMPKMQLSIEPIVSDRQLTWGMILKTIEGRLKEIILESVVLPNYDDIAFFDTASLGTRGGIYADAVRNVLKKQGSVATDPSTETLPAKMVDSIPPLDRNDSMEGLIMPGHFSSTSLPIHSTQPESLEPESAPFVIPQRAETIGSQAQPSIGSVEPPTPINDIYVTERGRRGNGFSPEAGLKAPRDASVSSKVSIDEEADQGLDLHRGTRSSPAPNSRQASRPASQFLELSADQFSDQPNPAASTTSLTPSTNSTETKGSANSFLTNLKTRAAAAATAAEASNPKAVAQARETIQKWGVQWAGLKKNLAEAREGRSNSAASSPASSIFNINSLDNTDGQGNPSISKGFDAMRRVVAERRQREERERVVSDISRTTPLEVPSDTRSKRRESAGPVLFSNLEAGKAMLQKNLPEPPTRVPLARGDSISNTATLSDQEDSMSPKYNPPPSAKSVPTVFETLLDASPSKHTEGIGSSSNTTALNVPASPGPSPGFKTTPIVSQPTYGAMSMTIPGIHAKNRNEVMAIGFSPPTPPRASSQGKDEGKIGTKIQGIGNIYKLLRKNSVNSTQRNPEIPVATPSTQNSPENMTQEIEVTPTSDNALPSGGTTGLQESPKQRQGSMDGAPSSPASAALLSLVAKDELARQRSLTRRRTGSLTEYPSSNRRRSGSGSSSPLSSTFIPPISLPPSETSRSP</sequence>
<dbReference type="EMBL" id="CAJVPT010022504">
    <property type="protein sequence ID" value="CAG8660317.1"/>
    <property type="molecule type" value="Genomic_DNA"/>
</dbReference>
<proteinExistence type="predicted"/>
<accession>A0ACA9NK83</accession>
<comment type="caution">
    <text evidence="1">The sequence shown here is derived from an EMBL/GenBank/DDBJ whole genome shotgun (WGS) entry which is preliminary data.</text>
</comment>
<reference evidence="1" key="1">
    <citation type="submission" date="2021-06" db="EMBL/GenBank/DDBJ databases">
        <authorList>
            <person name="Kallberg Y."/>
            <person name="Tangrot J."/>
            <person name="Rosling A."/>
        </authorList>
    </citation>
    <scope>NUCLEOTIDE SEQUENCE</scope>
    <source>
        <strain evidence="1">CL356</strain>
    </source>
</reference>
<keyword evidence="2" id="KW-1185">Reference proteome</keyword>
<evidence type="ECO:0000313" key="1">
    <source>
        <dbReference type="EMBL" id="CAG8660317.1"/>
    </source>
</evidence>
<protein>
    <submittedName>
        <fullName evidence="1">2693_t:CDS:1</fullName>
    </submittedName>
</protein>
<dbReference type="Proteomes" id="UP000789525">
    <property type="component" value="Unassembled WGS sequence"/>
</dbReference>
<feature type="non-terminal residue" evidence="1">
    <location>
        <position position="1"/>
    </location>
</feature>
<organism evidence="1 2">
    <name type="scientific">Acaulospora colombiana</name>
    <dbReference type="NCBI Taxonomy" id="27376"/>
    <lineage>
        <taxon>Eukaryota</taxon>
        <taxon>Fungi</taxon>
        <taxon>Fungi incertae sedis</taxon>
        <taxon>Mucoromycota</taxon>
        <taxon>Glomeromycotina</taxon>
        <taxon>Glomeromycetes</taxon>
        <taxon>Diversisporales</taxon>
        <taxon>Acaulosporaceae</taxon>
        <taxon>Acaulospora</taxon>
    </lineage>
</organism>
<name>A0ACA9NK83_9GLOM</name>
<evidence type="ECO:0000313" key="2">
    <source>
        <dbReference type="Proteomes" id="UP000789525"/>
    </source>
</evidence>